<organism evidence="1 2">
    <name type="scientific">Thomasclavelia spiroformis</name>
    <dbReference type="NCBI Taxonomy" id="29348"/>
    <lineage>
        <taxon>Bacteria</taxon>
        <taxon>Bacillati</taxon>
        <taxon>Bacillota</taxon>
        <taxon>Erysipelotrichia</taxon>
        <taxon>Erysipelotrichales</taxon>
        <taxon>Coprobacillaceae</taxon>
        <taxon>Thomasclavelia</taxon>
    </lineage>
</organism>
<dbReference type="AlphaFoldDB" id="A0A1Y4QH92"/>
<dbReference type="Proteomes" id="UP000196258">
    <property type="component" value="Unassembled WGS sequence"/>
</dbReference>
<comment type="caution">
    <text evidence="1">The sequence shown here is derived from an EMBL/GenBank/DDBJ whole genome shotgun (WGS) entry which is preliminary data.</text>
</comment>
<evidence type="ECO:0000313" key="1">
    <source>
        <dbReference type="EMBL" id="OUQ04648.1"/>
    </source>
</evidence>
<dbReference type="EMBL" id="NFLB01000010">
    <property type="protein sequence ID" value="OUQ04648.1"/>
    <property type="molecule type" value="Genomic_DNA"/>
</dbReference>
<name>A0A1Y4QH92_9FIRM</name>
<dbReference type="RefSeq" id="WP_087257178.1">
    <property type="nucleotide sequence ID" value="NZ_NFLB01000010.1"/>
</dbReference>
<accession>A0A1Y4QH92</accession>
<sequence length="304" mass="36469">MEILLLGETFPSLHGIKVQYCDFIEYIKNNEIEKNILFLAMNNLSTYLLYPQQTWNDFEKILHEVIKTYDFILKYDNYCYKEIENILLKTGLTIDEMLKRFSVLKINIIEFSIEKLYVEFDKLKKNIHNFLNDKAALNLNYPALNYIKNLNINCVLNFDFFNTYSLIYNNTDIIHLNGNRHVNDRCNLILGINDNEYLTKDWIKFNKQYQRIQYNQINDYNDFLKNKLDNVEENNLYIIEYSMKEIDFDLLKSLFFNENLKKIIIYCQSNNLNEIYCNLLKLFNSKNLSTLLIGLKAKIQFKII</sequence>
<gene>
    <name evidence="1" type="ORF">B5E91_09690</name>
</gene>
<evidence type="ECO:0000313" key="2">
    <source>
        <dbReference type="Proteomes" id="UP000196258"/>
    </source>
</evidence>
<protein>
    <submittedName>
        <fullName evidence="1">Uncharacterized protein</fullName>
    </submittedName>
</protein>
<proteinExistence type="predicted"/>
<reference evidence="2" key="1">
    <citation type="submission" date="2017-04" db="EMBL/GenBank/DDBJ databases">
        <title>Function of individual gut microbiota members based on whole genome sequencing of pure cultures obtained from chicken caecum.</title>
        <authorList>
            <person name="Medvecky M."/>
            <person name="Cejkova D."/>
            <person name="Polansky O."/>
            <person name="Karasova D."/>
            <person name="Kubasova T."/>
            <person name="Cizek A."/>
            <person name="Rychlik I."/>
        </authorList>
    </citation>
    <scope>NUCLEOTIDE SEQUENCE [LARGE SCALE GENOMIC DNA]</scope>
    <source>
        <strain evidence="2">An149</strain>
    </source>
</reference>